<accession>A0A3S2TPR3</accession>
<dbReference type="AlphaFoldDB" id="A0A3S2TPR3"/>
<keyword evidence="1" id="KW-0328">Glycosyltransferase</keyword>
<dbReference type="RefSeq" id="WP_128195469.1">
    <property type="nucleotide sequence ID" value="NZ_SACT01000001.1"/>
</dbReference>
<evidence type="ECO:0000256" key="2">
    <source>
        <dbReference type="ARBA" id="ARBA00022679"/>
    </source>
</evidence>
<evidence type="ECO:0000313" key="8">
    <source>
        <dbReference type="EMBL" id="RVT53869.1"/>
    </source>
</evidence>
<dbReference type="Proteomes" id="UP000288178">
    <property type="component" value="Unassembled WGS sequence"/>
</dbReference>
<comment type="caution">
    <text evidence="8">The sequence shown here is derived from an EMBL/GenBank/DDBJ whole genome shotgun (WGS) entry which is preliminary data.</text>
</comment>
<name>A0A3S2TPR3_9BURK</name>
<keyword evidence="8" id="KW-0251">Elongation factor</keyword>
<dbReference type="OrthoDB" id="209085at2"/>
<evidence type="ECO:0000256" key="6">
    <source>
        <dbReference type="ARBA" id="ARBA00030025"/>
    </source>
</evidence>
<evidence type="ECO:0000256" key="7">
    <source>
        <dbReference type="ARBA" id="ARBA00048472"/>
    </source>
</evidence>
<evidence type="ECO:0000256" key="5">
    <source>
        <dbReference type="ARBA" id="ARBA00024416"/>
    </source>
</evidence>
<dbReference type="GO" id="GO:0106361">
    <property type="term" value="F:protein-arginine rhamnosyltransferase activity"/>
    <property type="evidence" value="ECO:0007669"/>
    <property type="project" value="InterPro"/>
</dbReference>
<dbReference type="InterPro" id="IPR016633">
    <property type="entry name" value="EarP"/>
</dbReference>
<evidence type="ECO:0000313" key="9">
    <source>
        <dbReference type="Proteomes" id="UP000288178"/>
    </source>
</evidence>
<reference evidence="8 9" key="1">
    <citation type="submission" date="2019-01" db="EMBL/GenBank/DDBJ databases">
        <authorList>
            <person name="Chen W.-M."/>
        </authorList>
    </citation>
    <scope>NUCLEOTIDE SEQUENCE [LARGE SCALE GENOMIC DNA]</scope>
    <source>
        <strain evidence="8 9">ICH-3</strain>
    </source>
</reference>
<protein>
    <recommendedName>
        <fullName evidence="5">Protein-arginine rhamnosyltransferase</fullName>
    </recommendedName>
    <alternativeName>
        <fullName evidence="6">EF-P arginine rhamnosyltransferase</fullName>
    </alternativeName>
</protein>
<organism evidence="8 9">
    <name type="scientific">Rubrivivax albus</name>
    <dbReference type="NCBI Taxonomy" id="2499835"/>
    <lineage>
        <taxon>Bacteria</taxon>
        <taxon>Pseudomonadati</taxon>
        <taxon>Pseudomonadota</taxon>
        <taxon>Betaproteobacteria</taxon>
        <taxon>Burkholderiales</taxon>
        <taxon>Sphaerotilaceae</taxon>
        <taxon>Rubrivivax</taxon>
    </lineage>
</organism>
<sequence length="327" mass="36047">MPSRPDAPLTWDLFCRVIDNYGDIGVCWRLAADLAARGETVRLWVDDASALRWMAPHGASGVTVSAFDAAGEPGDVVVEAFGCDPPPGFVARMAERPGAPPVWINLEYLSAEAWVERSHGLPSPQANGLTKWFHFPGFTPATGGLLREPALLEARAAFARPPGPRRAVVFCYDTPALAELAKAFDGELWLCPGPAQAVQAPHARRLPYTDQPGFDRWLWSADLAIVRGEDSLVRAIWAGVPFVWHIYPQHDGVHRSKLDALLDLLQPDAEVRALWHAWNGFAPWPARWPDEARWRAATESLRARLAAQDDLVTQLCRFALGKLRTSG</sequence>
<dbReference type="GO" id="GO:0003746">
    <property type="term" value="F:translation elongation factor activity"/>
    <property type="evidence" value="ECO:0007669"/>
    <property type="project" value="UniProtKB-KW"/>
</dbReference>
<comment type="function">
    <text evidence="3">Protein-arginine rhamnosyltransferase that catalyzes the transfer of a single rhamnose to elongation factor P (EF-P) on 'Lys-32', a modification required for EF-P-dependent rescue of polyproline stalled ribosomes.</text>
</comment>
<keyword evidence="2 8" id="KW-0808">Transferase</keyword>
<evidence type="ECO:0000256" key="4">
    <source>
        <dbReference type="ARBA" id="ARBA00024346"/>
    </source>
</evidence>
<dbReference type="EMBL" id="SACT01000001">
    <property type="protein sequence ID" value="RVT53869.1"/>
    <property type="molecule type" value="Genomic_DNA"/>
</dbReference>
<evidence type="ECO:0000256" key="3">
    <source>
        <dbReference type="ARBA" id="ARBA00024303"/>
    </source>
</evidence>
<gene>
    <name evidence="8" type="ORF">ENE75_02995</name>
</gene>
<keyword evidence="8" id="KW-0648">Protein biosynthesis</keyword>
<comment type="catalytic activity">
    <reaction evidence="7">
        <text>dTDP-beta-L-rhamnose + L-arginyl-[protein] = N(omega)-(alpha-L-rhamnosyl)-L-arginyl-[protein] + dTDP + H(+)</text>
        <dbReference type="Rhea" id="RHEA:66692"/>
        <dbReference type="Rhea" id="RHEA-COMP:10532"/>
        <dbReference type="Rhea" id="RHEA-COMP:17096"/>
        <dbReference type="ChEBI" id="CHEBI:15378"/>
        <dbReference type="ChEBI" id="CHEBI:29965"/>
        <dbReference type="ChEBI" id="CHEBI:57510"/>
        <dbReference type="ChEBI" id="CHEBI:58369"/>
        <dbReference type="ChEBI" id="CHEBI:167445"/>
    </reaction>
    <physiologicalReaction direction="left-to-right" evidence="7">
        <dbReference type="Rhea" id="RHEA:66693"/>
    </physiologicalReaction>
</comment>
<dbReference type="Pfam" id="PF10093">
    <property type="entry name" value="EarP"/>
    <property type="match status" value="2"/>
</dbReference>
<evidence type="ECO:0000256" key="1">
    <source>
        <dbReference type="ARBA" id="ARBA00022676"/>
    </source>
</evidence>
<keyword evidence="9" id="KW-1185">Reference proteome</keyword>
<proteinExistence type="inferred from homology"/>
<comment type="similarity">
    <text evidence="4">Belongs to the glycosyltransferase 104 family.</text>
</comment>